<dbReference type="InterPro" id="IPR046755">
    <property type="entry name" value="VAS1_LD"/>
</dbReference>
<keyword evidence="4 7" id="KW-1133">Transmembrane helix</keyword>
<dbReference type="PANTHER" id="PTHR12471:SF3">
    <property type="entry name" value="ATPASE, H+ TRANSPORTING, LYSOSOMAL ACCESSORY PROTEIN 1-LIKE"/>
    <property type="match status" value="1"/>
</dbReference>
<dbReference type="Pfam" id="PF05827">
    <property type="entry name" value="VAS1_LD"/>
    <property type="match status" value="1"/>
</dbReference>
<keyword evidence="13" id="KW-1185">Reference proteome</keyword>
<proteinExistence type="inferred from homology"/>
<dbReference type="Gene3D" id="2.40.160.110">
    <property type="match status" value="1"/>
</dbReference>
<evidence type="ECO:0000313" key="13">
    <source>
        <dbReference type="Proteomes" id="UP000327493"/>
    </source>
</evidence>
<evidence type="ECO:0000256" key="8">
    <source>
        <dbReference type="SAM" id="SignalP"/>
    </source>
</evidence>
<comment type="caution">
    <text evidence="12">The sequence shown here is derived from an EMBL/GenBank/DDBJ whole genome shotgun (WGS) entry which is preliminary data.</text>
</comment>
<evidence type="ECO:0000256" key="5">
    <source>
        <dbReference type="ARBA" id="ARBA00023136"/>
    </source>
</evidence>
<dbReference type="InterPro" id="IPR008388">
    <property type="entry name" value="Ac45_acc_su"/>
</dbReference>
<accession>A0A5J5DJB1</accession>
<dbReference type="GO" id="GO:0001671">
    <property type="term" value="F:ATPase activator activity"/>
    <property type="evidence" value="ECO:0007669"/>
    <property type="project" value="TreeGrafter"/>
</dbReference>
<dbReference type="InterPro" id="IPR046756">
    <property type="entry name" value="VAS1/VOA1_TM"/>
</dbReference>
<organism evidence="12 13">
    <name type="scientific">Etheostoma spectabile</name>
    <name type="common">orangethroat darter</name>
    <dbReference type="NCBI Taxonomy" id="54343"/>
    <lineage>
        <taxon>Eukaryota</taxon>
        <taxon>Metazoa</taxon>
        <taxon>Chordata</taxon>
        <taxon>Craniata</taxon>
        <taxon>Vertebrata</taxon>
        <taxon>Euteleostomi</taxon>
        <taxon>Actinopterygii</taxon>
        <taxon>Neopterygii</taxon>
        <taxon>Teleostei</taxon>
        <taxon>Neoteleostei</taxon>
        <taxon>Acanthomorphata</taxon>
        <taxon>Eupercaria</taxon>
        <taxon>Perciformes</taxon>
        <taxon>Percoidei</taxon>
        <taxon>Percidae</taxon>
        <taxon>Etheostomatinae</taxon>
        <taxon>Etheostoma</taxon>
    </lineage>
</organism>
<dbReference type="AlphaFoldDB" id="A0A5J5DJB1"/>
<feature type="compositionally biased region" description="Basic residues" evidence="6">
    <location>
        <begin position="345"/>
        <end position="355"/>
    </location>
</feature>
<feature type="region of interest" description="Disordered" evidence="6">
    <location>
        <begin position="343"/>
        <end position="362"/>
    </location>
</feature>
<keyword evidence="8" id="KW-0732">Signal</keyword>
<feature type="transmembrane region" description="Helical" evidence="7">
    <location>
        <begin position="230"/>
        <end position="253"/>
    </location>
</feature>
<evidence type="ECO:0000256" key="7">
    <source>
        <dbReference type="SAM" id="Phobius"/>
    </source>
</evidence>
<evidence type="ECO:0000256" key="3">
    <source>
        <dbReference type="ARBA" id="ARBA00022692"/>
    </source>
</evidence>
<keyword evidence="5 7" id="KW-0472">Membrane</keyword>
<feature type="domain" description="2',5'-phosphodiesterase 12-like N-terminal" evidence="11">
    <location>
        <begin position="406"/>
        <end position="489"/>
    </location>
</feature>
<evidence type="ECO:0000256" key="2">
    <source>
        <dbReference type="ARBA" id="ARBA00009037"/>
    </source>
</evidence>
<sequence>MASPWKHCGIILLSLLLLHLQSSTCLDRPAAASVAVSPVHDEEVAQSDGGMWMEEGLMSADQPFRRQQSPHVTQRKLLQVPGAAVPFPPLKVLSNGEPCVLFQARKLSLRYEKQKQLDLTERAFSPQKPVDTSQSVCRHDKATMVMRFGDVEDLRGLSIRLQLSNTFLESSGQWWFSVDSVSLLYNSSEEAVFNASDVYAPASSSYHCDHIQAFNVTAGGFSPASVCSTFLTPAILMGLITSLILLLVLAYALHMVIHLKHIEHDDEHKADVYFPQSPEHCCVENDDSEKNILMEPAVVRCLPGEPKLTISFCLDGSHKHMLRDQDETLGKVLVRISNGIAKGQGKAKKSKKNKGQKPGETPEQVIVKLFNEGQEVAETVLNSEAWQDGAVLHVGGCKYAIQRNAPTLTTAELPVSLLAGFPVCPNLEVDPEAASEVPGKDSGWTEVGCGRVHVPSNQDIGYRLKLRCTPKDGGRSGVAKELVSVGAVEAGPGVCTFDNRHAYTVKEAEWPAVRVVSYNILADVYAQTELSKTVLYPYCAPYALQLDYRQNLIKKELAGLTPALDAFGLDGVFRIKDKQHEGLATFYRRSKFQLLSRRDIVLNEALTSDPIHATLLQKVSANGALKDKVLQRSTTLQVLLCTSCIHWE</sequence>
<dbReference type="Gene3D" id="3.60.10.10">
    <property type="entry name" value="Endonuclease/exonuclease/phosphatase"/>
    <property type="match status" value="1"/>
</dbReference>
<evidence type="ECO:0000259" key="10">
    <source>
        <dbReference type="Pfam" id="PF20520"/>
    </source>
</evidence>
<dbReference type="EMBL" id="VOFY01000004">
    <property type="protein sequence ID" value="KAA8593270.1"/>
    <property type="molecule type" value="Genomic_DNA"/>
</dbReference>
<feature type="domain" description="V-type proton ATPase subunit S1/VOA1 transmembrane" evidence="10">
    <location>
        <begin position="229"/>
        <end position="262"/>
    </location>
</feature>
<feature type="signal peptide" evidence="8">
    <location>
        <begin position="1"/>
        <end position="25"/>
    </location>
</feature>
<keyword evidence="3 7" id="KW-0812">Transmembrane</keyword>
<evidence type="ECO:0000256" key="6">
    <source>
        <dbReference type="SAM" id="MobiDB-lite"/>
    </source>
</evidence>
<protein>
    <recommendedName>
        <fullName evidence="14">ZP domain-containing protein</fullName>
    </recommendedName>
</protein>
<dbReference type="GO" id="GO:0030641">
    <property type="term" value="P:regulation of cellular pH"/>
    <property type="evidence" value="ECO:0007669"/>
    <property type="project" value="TreeGrafter"/>
</dbReference>
<dbReference type="Pfam" id="PF21171">
    <property type="entry name" value="PDE12-like_N"/>
    <property type="match status" value="1"/>
</dbReference>
<dbReference type="Pfam" id="PF20520">
    <property type="entry name" value="Ac45-VOA1_TM"/>
    <property type="match status" value="1"/>
</dbReference>
<evidence type="ECO:0000259" key="11">
    <source>
        <dbReference type="Pfam" id="PF21171"/>
    </source>
</evidence>
<evidence type="ECO:0008006" key="14">
    <source>
        <dbReference type="Google" id="ProtNLM"/>
    </source>
</evidence>
<dbReference type="PANTHER" id="PTHR12471">
    <property type="entry name" value="VACUOLAR ATP SYNTHASE SUBUNIT S1"/>
    <property type="match status" value="1"/>
</dbReference>
<name>A0A5J5DJB1_9PERO</name>
<comment type="subcellular location">
    <subcellularLocation>
        <location evidence="1">Membrane</location>
        <topology evidence="1">Single-pass membrane protein</topology>
    </subcellularLocation>
</comment>
<evidence type="ECO:0000259" key="9">
    <source>
        <dbReference type="Pfam" id="PF05827"/>
    </source>
</evidence>
<dbReference type="GO" id="GO:0033176">
    <property type="term" value="C:proton-transporting V-type ATPase complex"/>
    <property type="evidence" value="ECO:0007669"/>
    <property type="project" value="TreeGrafter"/>
</dbReference>
<dbReference type="InterPro" id="IPR036691">
    <property type="entry name" value="Endo/exonu/phosph_ase_sf"/>
</dbReference>
<evidence type="ECO:0000256" key="1">
    <source>
        <dbReference type="ARBA" id="ARBA00004167"/>
    </source>
</evidence>
<dbReference type="InterPro" id="IPR048821">
    <property type="entry name" value="PDE12-like_N"/>
</dbReference>
<feature type="chain" id="PRO_5023863977" description="ZP domain-containing protein" evidence="8">
    <location>
        <begin position="26"/>
        <end position="648"/>
    </location>
</feature>
<comment type="similarity">
    <text evidence="2">Belongs to the vacuolar ATPase subunit S1 family.</text>
</comment>
<evidence type="ECO:0000313" key="12">
    <source>
        <dbReference type="EMBL" id="KAA8593270.1"/>
    </source>
</evidence>
<dbReference type="Proteomes" id="UP000327493">
    <property type="component" value="Chromosome 4"/>
</dbReference>
<evidence type="ECO:0000256" key="4">
    <source>
        <dbReference type="ARBA" id="ARBA00022989"/>
    </source>
</evidence>
<reference evidence="12 13" key="1">
    <citation type="submission" date="2019-08" db="EMBL/GenBank/DDBJ databases">
        <title>A chromosome-level genome assembly, high-density linkage maps, and genome scans reveal the genomic architecture of hybrid incompatibilities underlying speciation via character displacement in darters (Percidae: Etheostominae).</title>
        <authorList>
            <person name="Moran R.L."/>
            <person name="Catchen J.M."/>
            <person name="Fuller R.C."/>
        </authorList>
    </citation>
    <scope>NUCLEOTIDE SEQUENCE [LARGE SCALE GENOMIC DNA]</scope>
    <source>
        <strain evidence="12">EspeVRDwgs_2016</strain>
        <tissue evidence="12">Muscle</tissue>
    </source>
</reference>
<feature type="domain" description="V-type proton ATPase subunit S1 luminal" evidence="9">
    <location>
        <begin position="97"/>
        <end position="215"/>
    </location>
</feature>
<gene>
    <name evidence="12" type="ORF">FQN60_009386</name>
</gene>